<feature type="domain" description="RmlD-like substrate binding" evidence="7">
    <location>
        <begin position="3"/>
        <end position="282"/>
    </location>
</feature>
<dbReference type="UniPathway" id="UPA00124"/>
<comment type="catalytic activity">
    <reaction evidence="5">
        <text>dTDP-beta-L-rhamnose + NADP(+) = dTDP-4-dehydro-beta-L-rhamnose + NADPH + H(+)</text>
        <dbReference type="Rhea" id="RHEA:21796"/>
        <dbReference type="ChEBI" id="CHEBI:15378"/>
        <dbReference type="ChEBI" id="CHEBI:57510"/>
        <dbReference type="ChEBI" id="CHEBI:57783"/>
        <dbReference type="ChEBI" id="CHEBI:58349"/>
        <dbReference type="ChEBI" id="CHEBI:62830"/>
        <dbReference type="EC" id="1.1.1.133"/>
    </reaction>
</comment>
<keyword evidence="6 8" id="KW-0560">Oxidoreductase</keyword>
<keyword evidence="9" id="KW-1185">Reference proteome</keyword>
<dbReference type="SUPFAM" id="SSF51735">
    <property type="entry name" value="NAD(P)-binding Rossmann-fold domains"/>
    <property type="match status" value="1"/>
</dbReference>
<evidence type="ECO:0000256" key="3">
    <source>
        <dbReference type="ARBA" id="ARBA00012929"/>
    </source>
</evidence>
<dbReference type="KEGG" id="mmab:HQ865_17380"/>
<evidence type="ECO:0000259" key="7">
    <source>
        <dbReference type="Pfam" id="PF04321"/>
    </source>
</evidence>
<dbReference type="Proteomes" id="UP000505355">
    <property type="component" value="Chromosome"/>
</dbReference>
<dbReference type="AlphaFoldDB" id="A0A7D4QD90"/>
<gene>
    <name evidence="8" type="primary">rfbD</name>
    <name evidence="8" type="ORF">HQ865_17380</name>
</gene>
<evidence type="ECO:0000256" key="4">
    <source>
        <dbReference type="ARBA" id="ARBA00017099"/>
    </source>
</evidence>
<name>A0A7D4QD90_9SPHI</name>
<reference evidence="8 9" key="1">
    <citation type="submission" date="2020-05" db="EMBL/GenBank/DDBJ databases">
        <title>Mucilaginibacter mali sp. nov.</title>
        <authorList>
            <person name="Kim H.S."/>
            <person name="Lee K.C."/>
            <person name="Suh M.K."/>
            <person name="Kim J.-S."/>
            <person name="Han K.-I."/>
            <person name="Eom M.K."/>
            <person name="Shin Y.K."/>
            <person name="Lee J.-S."/>
        </authorList>
    </citation>
    <scope>NUCLEOTIDE SEQUENCE [LARGE SCALE GENOMIC DNA]</scope>
    <source>
        <strain evidence="8 9">G2-14</strain>
    </source>
</reference>
<dbReference type="NCBIfam" id="TIGR01214">
    <property type="entry name" value="rmlD"/>
    <property type="match status" value="1"/>
</dbReference>
<dbReference type="InterPro" id="IPR036291">
    <property type="entry name" value="NAD(P)-bd_dom_sf"/>
</dbReference>
<comment type="pathway">
    <text evidence="1 6">Carbohydrate biosynthesis; dTDP-L-rhamnose biosynthesis.</text>
</comment>
<accession>A0A7D4QD90</accession>
<dbReference type="EMBL" id="CP054139">
    <property type="protein sequence ID" value="QKJ31464.1"/>
    <property type="molecule type" value="Genomic_DNA"/>
</dbReference>
<dbReference type="GO" id="GO:0005829">
    <property type="term" value="C:cytosol"/>
    <property type="evidence" value="ECO:0007669"/>
    <property type="project" value="TreeGrafter"/>
</dbReference>
<dbReference type="RefSeq" id="WP_173416124.1">
    <property type="nucleotide sequence ID" value="NZ_CP054139.1"/>
</dbReference>
<dbReference type="Gene3D" id="3.90.25.10">
    <property type="entry name" value="UDP-galactose 4-epimerase, domain 1"/>
    <property type="match status" value="1"/>
</dbReference>
<sequence>MSKTLVFGASGQLGQCLKLVVSNNQVANVYFPDETVANILDTNSLKKLFDEYQPDFCINCAAYTAVDKAETDIDIARKVNKDGAANLAVLCQTYNATLIHVSTDFVFDGKVPHLLSETDEAKPISIYGLTKLEGEQDIADTISKYYILRTSWLYSEYGNNFVKTMLKLGAERDQLKVIADQIGTPTYAVDLAETIMHIIQSGKQEYGIYHYSNEGVTSWYDFAKAIFDLSDTSVNLYPITTAEYPTAATRPAFSVMNKAKIKNTFGITIPYWRDSLAKCINILKP</sequence>
<dbReference type="Gene3D" id="3.40.50.720">
    <property type="entry name" value="NAD(P)-binding Rossmann-like Domain"/>
    <property type="match status" value="1"/>
</dbReference>
<protein>
    <recommendedName>
        <fullName evidence="4 6">dTDP-4-dehydrorhamnose reductase</fullName>
        <ecNumber evidence="3 6">1.1.1.133</ecNumber>
    </recommendedName>
</protein>
<evidence type="ECO:0000313" key="9">
    <source>
        <dbReference type="Proteomes" id="UP000505355"/>
    </source>
</evidence>
<dbReference type="GO" id="GO:0019305">
    <property type="term" value="P:dTDP-rhamnose biosynthetic process"/>
    <property type="evidence" value="ECO:0007669"/>
    <property type="project" value="UniProtKB-UniPathway"/>
</dbReference>
<evidence type="ECO:0000256" key="1">
    <source>
        <dbReference type="ARBA" id="ARBA00004781"/>
    </source>
</evidence>
<evidence type="ECO:0000256" key="2">
    <source>
        <dbReference type="ARBA" id="ARBA00010944"/>
    </source>
</evidence>
<comment type="similarity">
    <text evidence="2 6">Belongs to the dTDP-4-dehydrorhamnose reductase family.</text>
</comment>
<comment type="function">
    <text evidence="6">Catalyzes the reduction of dTDP-6-deoxy-L-lyxo-4-hexulose to yield dTDP-L-rhamnose.</text>
</comment>
<dbReference type="Pfam" id="PF04321">
    <property type="entry name" value="RmlD_sub_bind"/>
    <property type="match status" value="1"/>
</dbReference>
<dbReference type="InterPro" id="IPR005913">
    <property type="entry name" value="dTDP_dehydrorham_reduct"/>
</dbReference>
<evidence type="ECO:0000256" key="6">
    <source>
        <dbReference type="RuleBase" id="RU364082"/>
    </source>
</evidence>
<dbReference type="GO" id="GO:0008831">
    <property type="term" value="F:dTDP-4-dehydrorhamnose reductase activity"/>
    <property type="evidence" value="ECO:0007669"/>
    <property type="project" value="UniProtKB-EC"/>
</dbReference>
<organism evidence="8 9">
    <name type="scientific">Mucilaginibacter mali</name>
    <dbReference type="NCBI Taxonomy" id="2740462"/>
    <lineage>
        <taxon>Bacteria</taxon>
        <taxon>Pseudomonadati</taxon>
        <taxon>Bacteroidota</taxon>
        <taxon>Sphingobacteriia</taxon>
        <taxon>Sphingobacteriales</taxon>
        <taxon>Sphingobacteriaceae</taxon>
        <taxon>Mucilaginibacter</taxon>
    </lineage>
</organism>
<dbReference type="EC" id="1.1.1.133" evidence="3 6"/>
<dbReference type="PANTHER" id="PTHR10491">
    <property type="entry name" value="DTDP-4-DEHYDRORHAMNOSE REDUCTASE"/>
    <property type="match status" value="1"/>
</dbReference>
<dbReference type="CDD" id="cd05254">
    <property type="entry name" value="dTDP_HR_like_SDR_e"/>
    <property type="match status" value="1"/>
</dbReference>
<keyword evidence="6" id="KW-0521">NADP</keyword>
<dbReference type="InterPro" id="IPR029903">
    <property type="entry name" value="RmlD-like-bd"/>
</dbReference>
<proteinExistence type="inferred from homology"/>
<evidence type="ECO:0000256" key="5">
    <source>
        <dbReference type="ARBA" id="ARBA00048200"/>
    </source>
</evidence>
<dbReference type="PANTHER" id="PTHR10491:SF4">
    <property type="entry name" value="METHIONINE ADENOSYLTRANSFERASE 2 SUBUNIT BETA"/>
    <property type="match status" value="1"/>
</dbReference>
<evidence type="ECO:0000313" key="8">
    <source>
        <dbReference type="EMBL" id="QKJ31464.1"/>
    </source>
</evidence>